<protein>
    <submittedName>
        <fullName evidence="1">Uncharacterized protein</fullName>
    </submittedName>
</protein>
<sequence length="113" mass="12920">MHEMQSTQFTSQTDLHFSATHVNLGKRSRSGGEKDHGEILIAYQIIKNSQRTSAVRNMLVEELNHGCQTRKGRWIIRVQDHKTFAKYGDATIVIPGWLKEGLDNLVRFNGKQI</sequence>
<evidence type="ECO:0000313" key="2">
    <source>
        <dbReference type="Proteomes" id="UP001642483"/>
    </source>
</evidence>
<organism evidence="1 2">
    <name type="scientific">Clavelina lepadiformis</name>
    <name type="common">Light-bulb sea squirt</name>
    <name type="synonym">Ascidia lepadiformis</name>
    <dbReference type="NCBI Taxonomy" id="159417"/>
    <lineage>
        <taxon>Eukaryota</taxon>
        <taxon>Metazoa</taxon>
        <taxon>Chordata</taxon>
        <taxon>Tunicata</taxon>
        <taxon>Ascidiacea</taxon>
        <taxon>Aplousobranchia</taxon>
        <taxon>Clavelinidae</taxon>
        <taxon>Clavelina</taxon>
    </lineage>
</organism>
<comment type="caution">
    <text evidence="1">The sequence shown here is derived from an EMBL/GenBank/DDBJ whole genome shotgun (WGS) entry which is preliminary data.</text>
</comment>
<dbReference type="EMBL" id="CAWYQH010000046">
    <property type="protein sequence ID" value="CAK8677214.1"/>
    <property type="molecule type" value="Genomic_DNA"/>
</dbReference>
<evidence type="ECO:0000313" key="1">
    <source>
        <dbReference type="EMBL" id="CAK8677214.1"/>
    </source>
</evidence>
<reference evidence="1 2" key="1">
    <citation type="submission" date="2024-02" db="EMBL/GenBank/DDBJ databases">
        <authorList>
            <person name="Daric V."/>
            <person name="Darras S."/>
        </authorList>
    </citation>
    <scope>NUCLEOTIDE SEQUENCE [LARGE SCALE GENOMIC DNA]</scope>
</reference>
<accession>A0ABP0FC01</accession>
<dbReference type="Proteomes" id="UP001642483">
    <property type="component" value="Unassembled WGS sequence"/>
</dbReference>
<proteinExistence type="predicted"/>
<keyword evidence="2" id="KW-1185">Reference proteome</keyword>
<name>A0ABP0FC01_CLALP</name>
<gene>
    <name evidence="1" type="ORF">CVLEPA_LOCUS6616</name>
</gene>